<evidence type="ECO:0000256" key="1">
    <source>
        <dbReference type="ARBA" id="ARBA00010088"/>
    </source>
</evidence>
<keyword evidence="4" id="KW-0031">Aminopeptidase</keyword>
<comment type="caution">
    <text evidence="4">The sequence shown here is derived from an EMBL/GenBank/DDBJ whole genome shotgun (WGS) entry which is preliminary data.</text>
</comment>
<dbReference type="GO" id="GO:0004177">
    <property type="term" value="F:aminopeptidase activity"/>
    <property type="evidence" value="ECO:0007669"/>
    <property type="project" value="UniProtKB-KW"/>
</dbReference>
<name>A0ABU1UCD3_9MICC</name>
<evidence type="ECO:0000259" key="3">
    <source>
        <dbReference type="Pfam" id="PF00561"/>
    </source>
</evidence>
<dbReference type="InterPro" id="IPR000073">
    <property type="entry name" value="AB_hydrolase_1"/>
</dbReference>
<keyword evidence="4" id="KW-0645">Protease</keyword>
<accession>A0ABU1UCD3</accession>
<organism evidence="4 5">
    <name type="scientific">Arthrobacter ginsengisoli</name>
    <dbReference type="NCBI Taxonomy" id="1356565"/>
    <lineage>
        <taxon>Bacteria</taxon>
        <taxon>Bacillati</taxon>
        <taxon>Actinomycetota</taxon>
        <taxon>Actinomycetes</taxon>
        <taxon>Micrococcales</taxon>
        <taxon>Micrococcaceae</taxon>
        <taxon>Arthrobacter</taxon>
    </lineage>
</organism>
<dbReference type="Proteomes" id="UP001252243">
    <property type="component" value="Unassembled WGS sequence"/>
</dbReference>
<dbReference type="PANTHER" id="PTHR43248:SF2">
    <property type="entry name" value="PROLYL AMINOPEPTIDASE"/>
    <property type="match status" value="1"/>
</dbReference>
<proteinExistence type="inferred from homology"/>
<dbReference type="PANTHER" id="PTHR43248">
    <property type="entry name" value="2-SUCCINYL-6-HYDROXY-2,4-CYCLOHEXADIENE-1-CARBOXYLATE SYNTHASE"/>
    <property type="match status" value="1"/>
</dbReference>
<evidence type="ECO:0000313" key="5">
    <source>
        <dbReference type="Proteomes" id="UP001252243"/>
    </source>
</evidence>
<dbReference type="Pfam" id="PF00561">
    <property type="entry name" value="Abhydrolase_1"/>
    <property type="match status" value="1"/>
</dbReference>
<dbReference type="Gene3D" id="3.40.50.1820">
    <property type="entry name" value="alpha/beta hydrolase"/>
    <property type="match status" value="1"/>
</dbReference>
<evidence type="ECO:0000256" key="2">
    <source>
        <dbReference type="ARBA" id="ARBA00022801"/>
    </source>
</evidence>
<comment type="similarity">
    <text evidence="1">Belongs to the peptidase S33 family.</text>
</comment>
<dbReference type="InterPro" id="IPR051601">
    <property type="entry name" value="Serine_prot/Carboxylest_S33"/>
</dbReference>
<evidence type="ECO:0000313" key="4">
    <source>
        <dbReference type="EMBL" id="MDR7082858.1"/>
    </source>
</evidence>
<dbReference type="InterPro" id="IPR029058">
    <property type="entry name" value="AB_hydrolase_fold"/>
</dbReference>
<protein>
    <submittedName>
        <fullName evidence="4">Proline iminopeptidase</fullName>
        <ecNumber evidence="4">3.4.11.5</ecNumber>
    </submittedName>
</protein>
<dbReference type="SUPFAM" id="SSF53474">
    <property type="entry name" value="alpha/beta-Hydrolases"/>
    <property type="match status" value="2"/>
</dbReference>
<dbReference type="InterPro" id="IPR002410">
    <property type="entry name" value="Peptidase_S33"/>
</dbReference>
<dbReference type="PRINTS" id="PR00793">
    <property type="entry name" value="PROAMNOPTASE"/>
</dbReference>
<keyword evidence="2 4" id="KW-0378">Hydrolase</keyword>
<dbReference type="EMBL" id="JAVDVQ010000007">
    <property type="protein sequence ID" value="MDR7082858.1"/>
    <property type="molecule type" value="Genomic_DNA"/>
</dbReference>
<sequence length="463" mass="51078">MADRPVADLPMTRSSAADLLEAAEPTVPHIIKARHEFRGMRTAEHYFEVPLDHFGADGPTGETITVFAREYVAADHSEEEAAQLPWLLYLQGGPGGRGNRLAGLGGWSKAAAKDFRILMLDQRGTGLSSAIDRRTLPLRGNDAQQAGYLTHFRADSIVADAEAIRRALGSGPWTIYGQSYGGFCALSYLSLAPEGLREALITGGLGPLMGPADRVYQATFRRVAARNAEYFEWYPEDRLTVTRIARHLRDTEEFLPDGERLTVERFQMVGSFLGGNTRVDALHHLLEDAFVGTPGGDRLSDAFLEQVRGLVSRSANPLYALMHESIYGQGESTGWAAWRVLQDFPEFSPDAPEPLLTGEMVYPWYFEQDPALRPLRSVARLLAEKDDWAALYDPERLAANTVPVAAAVYSQDIYVDRDLSLETAAAVRGLQVWESADFHHDGIADDGEGIFARLLGLTRSVRD</sequence>
<keyword evidence="5" id="KW-1185">Reference proteome</keyword>
<feature type="domain" description="AB hydrolase-1" evidence="3">
    <location>
        <begin position="85"/>
        <end position="229"/>
    </location>
</feature>
<gene>
    <name evidence="4" type="ORF">J2X01_002148</name>
</gene>
<dbReference type="EC" id="3.4.11.5" evidence="4"/>
<reference evidence="4 5" key="1">
    <citation type="submission" date="2023-07" db="EMBL/GenBank/DDBJ databases">
        <title>Sorghum-associated microbial communities from plants grown in Nebraska, USA.</title>
        <authorList>
            <person name="Schachtman D."/>
        </authorList>
    </citation>
    <scope>NUCLEOTIDE SEQUENCE [LARGE SCALE GENOMIC DNA]</scope>
    <source>
        <strain evidence="4 5">BE167</strain>
    </source>
</reference>